<keyword evidence="3" id="KW-1185">Reference proteome</keyword>
<dbReference type="InterPro" id="IPR036812">
    <property type="entry name" value="NAD(P)_OxRdtase_dom_sf"/>
</dbReference>
<proteinExistence type="predicted"/>
<dbReference type="Proteomes" id="UP001501690">
    <property type="component" value="Unassembled WGS sequence"/>
</dbReference>
<evidence type="ECO:0000313" key="3">
    <source>
        <dbReference type="Proteomes" id="UP001501690"/>
    </source>
</evidence>
<dbReference type="PANTHER" id="PTHR42686">
    <property type="entry name" value="GH17980P-RELATED"/>
    <property type="match status" value="1"/>
</dbReference>
<evidence type="ECO:0000313" key="2">
    <source>
        <dbReference type="EMBL" id="GAA1702942.1"/>
    </source>
</evidence>
<dbReference type="SUPFAM" id="SSF51430">
    <property type="entry name" value="NAD(P)-linked oxidoreductase"/>
    <property type="match status" value="1"/>
</dbReference>
<sequence>MQTTSIRGRLSLTRLGVGGAQLGNLGRTIDDAQSQAVVDAGWERGIRYFDTAPHYGLGLSERRLGAALAQYPRDEYVLSTKVGRLLVDTPETADQVDPGGFQVPATHRREWDFTRDGVLRSLEGSLERLGLDRVDIVYLHDPDFHWETASTEGIQALIDLREEGVVGAVGVGMNQSAMPAAFIEHTDIDVVMLAGRYTLLEQPALADLLPLAAARGVGIVNVGIYNSGLLARDRVPADATYNYLPAPPELVARANRIAEICERWGTTLPTAAMHYGLDHPAIAAVVVGCRSAAQVEDAVRRVEADVPAGLWLELASEELIPATGE</sequence>
<comment type="caution">
    <text evidence="2">The sequence shown here is derived from an EMBL/GenBank/DDBJ whole genome shotgun (WGS) entry which is preliminary data.</text>
</comment>
<reference evidence="3" key="1">
    <citation type="journal article" date="2019" name="Int. J. Syst. Evol. Microbiol.">
        <title>The Global Catalogue of Microorganisms (GCM) 10K type strain sequencing project: providing services to taxonomists for standard genome sequencing and annotation.</title>
        <authorList>
            <consortium name="The Broad Institute Genomics Platform"/>
            <consortium name="The Broad Institute Genome Sequencing Center for Infectious Disease"/>
            <person name="Wu L."/>
            <person name="Ma J."/>
        </authorList>
    </citation>
    <scope>NUCLEOTIDE SEQUENCE [LARGE SCALE GENOMIC DNA]</scope>
    <source>
        <strain evidence="3">JCM 15577</strain>
    </source>
</reference>
<gene>
    <name evidence="2" type="ORF">GCM10009808_21100</name>
</gene>
<dbReference type="InterPro" id="IPR020471">
    <property type="entry name" value="AKR"/>
</dbReference>
<dbReference type="Pfam" id="PF00248">
    <property type="entry name" value="Aldo_ket_red"/>
    <property type="match status" value="1"/>
</dbReference>
<protein>
    <submittedName>
        <fullName evidence="2">Aldo/keto reductase</fullName>
    </submittedName>
</protein>
<accession>A0ABP4UGF0</accession>
<dbReference type="RefSeq" id="WP_344072365.1">
    <property type="nucleotide sequence ID" value="NZ_BAAAPL010000002.1"/>
</dbReference>
<dbReference type="InterPro" id="IPR023210">
    <property type="entry name" value="NADP_OxRdtase_dom"/>
</dbReference>
<feature type="domain" description="NADP-dependent oxidoreductase" evidence="1">
    <location>
        <begin position="14"/>
        <end position="302"/>
    </location>
</feature>
<evidence type="ECO:0000259" key="1">
    <source>
        <dbReference type="Pfam" id="PF00248"/>
    </source>
</evidence>
<dbReference type="PANTHER" id="PTHR42686:SF1">
    <property type="entry name" value="GH17980P-RELATED"/>
    <property type="match status" value="1"/>
</dbReference>
<name>A0ABP4UGF0_9MICO</name>
<dbReference type="CDD" id="cd19152">
    <property type="entry name" value="AKR_AKR15A"/>
    <property type="match status" value="1"/>
</dbReference>
<dbReference type="Gene3D" id="3.20.20.100">
    <property type="entry name" value="NADP-dependent oxidoreductase domain"/>
    <property type="match status" value="1"/>
</dbReference>
<organism evidence="2 3">
    <name type="scientific">Microbacterium sediminicola</name>
    <dbReference type="NCBI Taxonomy" id="415210"/>
    <lineage>
        <taxon>Bacteria</taxon>
        <taxon>Bacillati</taxon>
        <taxon>Actinomycetota</taxon>
        <taxon>Actinomycetes</taxon>
        <taxon>Micrococcales</taxon>
        <taxon>Microbacteriaceae</taxon>
        <taxon>Microbacterium</taxon>
    </lineage>
</organism>
<dbReference type="EMBL" id="BAAAPL010000002">
    <property type="protein sequence ID" value="GAA1702942.1"/>
    <property type="molecule type" value="Genomic_DNA"/>
</dbReference>